<dbReference type="Gene3D" id="1.10.10.470">
    <property type="entry name" value="Maltooligosyl trehalose synthase, domain 4"/>
    <property type="match status" value="1"/>
</dbReference>
<keyword evidence="3" id="KW-1185">Reference proteome</keyword>
<dbReference type="Gene3D" id="1.10.150.200">
    <property type="entry name" value="Maltooligosyl trehalose synthase, domain 3"/>
    <property type="match status" value="1"/>
</dbReference>
<gene>
    <name evidence="2" type="primary">treY</name>
    <name evidence="2" type="ORF">HC175_09930</name>
</gene>
<dbReference type="InterPro" id="IPR012767">
    <property type="entry name" value="Trehalose_TreY"/>
</dbReference>
<comment type="caution">
    <text evidence="2">The sequence shown here is derived from an EMBL/GenBank/DDBJ whole genome shotgun (WGS) entry which is preliminary data.</text>
</comment>
<dbReference type="CDD" id="cd11336">
    <property type="entry name" value="AmyAc_MTSase"/>
    <property type="match status" value="1"/>
</dbReference>
<dbReference type="NCBIfam" id="TIGR02401">
    <property type="entry name" value="trehalose_TreY"/>
    <property type="match status" value="1"/>
</dbReference>
<dbReference type="Gene3D" id="3.20.20.80">
    <property type="entry name" value="Glycosidases"/>
    <property type="match status" value="1"/>
</dbReference>
<dbReference type="PANTHER" id="PTHR10357:SF216">
    <property type="entry name" value="MALTOOLIGOSYL TREHALOSE SYNTHASE-RELATED"/>
    <property type="match status" value="1"/>
</dbReference>
<dbReference type="Proteomes" id="UP000703674">
    <property type="component" value="Unassembled WGS sequence"/>
</dbReference>
<dbReference type="InterPro" id="IPR017853">
    <property type="entry name" value="GH"/>
</dbReference>
<dbReference type="InterPro" id="IPR013797">
    <property type="entry name" value="Maltooligo_trehalose_synth_4"/>
</dbReference>
<evidence type="ECO:0000313" key="3">
    <source>
        <dbReference type="Proteomes" id="UP000703674"/>
    </source>
</evidence>
<name>A0ABX1CYA1_9FLAO</name>
<protein>
    <submittedName>
        <fullName evidence="2">Malto-oligosyltrehalose synthase</fullName>
    </submittedName>
</protein>
<sequence length="877" mass="102033">MKNPVSTYRVQLSPEYTLEDLSKIVDYLESFGISTIYSAPFFQARKGSSHGYDITDPFKLNKEIGRLDIFRAISKRLQQKNMTWLQDIVPNHMAFDGSNVWLQEIFELGPDAVHYQAFDINWEDGGKVMAPFLGNPLEEVLAKDELQLKVSKKGFFMAYYDQEYSVAAKSYKLILNDGFGEAWGKRLENISAEKEGWEEVKELLVREYEKDEGFRSRVEERLDEINSSEDKLREFLDAQYFLPAHWKETENHINYRRFFTINDLICLRMEDKEVFERYHRFIFQLCDEKLIHGLRIDHIDGFFDPKAYLENLREKLGNDFYIIIEKILEWDEKLPVHWPVQGTSGYGFLATVNQVLTNKENEKRFLEAYQTIDPKHSDYHDLVFKQKLFILNERMGGEYANLWQLAQDLDLLEEKNETQKEALGLFLAGFPVYRIYPEEFPLRKRQKKIIDAAFNNAVAHAPALQKELERVRSIFLGEAKKDREAMLQFLQRCQQFTGPLAAKGVEDTSFYIFNELISHNEVGDSPENFGLSAEGFHKRMQLRLEDFPLSINATATHDTKRGEDSRMRLNVLSEVADEWFEKVAEWKAIAAEIRKDKDAPDANEEYFIFQMLIGAWPFSEDPGEEFLERSKAYLQKVLREAKEHSSWAAPDEEYEADVYEFLQQLISDPQFLTSFKDFHRRISIFGAIKSLSQALLKVTAPGIPDIYQGTELWDLSYVDPDNRRPVDYDLRKHILQEFKDTSPVPLVDLKKDFFNGKIKMFCLHKALKARSTFAEVFEEGKYIPLEIKGKNARQVLAFARELSGRTIVVVVPLMVSTLFSEDLEVKRDEAEDLEIVFPPEISGPFKNVFSEQEFSPDKLSIADLFQDFPVVLLTSST</sequence>
<accession>A0ABX1CYA1</accession>
<dbReference type="InterPro" id="IPR006047">
    <property type="entry name" value="GH13_cat_dom"/>
</dbReference>
<organism evidence="2 3">
    <name type="scientific">Salinimicrobium oceani</name>
    <dbReference type="NCBI Taxonomy" id="2722702"/>
    <lineage>
        <taxon>Bacteria</taxon>
        <taxon>Pseudomonadati</taxon>
        <taxon>Bacteroidota</taxon>
        <taxon>Flavobacteriia</taxon>
        <taxon>Flavobacteriales</taxon>
        <taxon>Flavobacteriaceae</taxon>
        <taxon>Salinimicrobium</taxon>
    </lineage>
</organism>
<dbReference type="EMBL" id="JAAVJR010000005">
    <property type="protein sequence ID" value="NJW53239.1"/>
    <property type="molecule type" value="Genomic_DNA"/>
</dbReference>
<dbReference type="PANTHER" id="PTHR10357">
    <property type="entry name" value="ALPHA-AMYLASE FAMILY MEMBER"/>
    <property type="match status" value="1"/>
</dbReference>
<evidence type="ECO:0000259" key="1">
    <source>
        <dbReference type="SMART" id="SM00642"/>
    </source>
</evidence>
<feature type="domain" description="Glycosyl hydrolase family 13 catalytic" evidence="1">
    <location>
        <begin position="4"/>
        <end position="453"/>
    </location>
</feature>
<dbReference type="Gene3D" id="3.30.1590.10">
    <property type="entry name" value="Maltooligosyl trehalose synthase, domain 2"/>
    <property type="match status" value="1"/>
</dbReference>
<dbReference type="SUPFAM" id="SSF51445">
    <property type="entry name" value="(Trans)glycosidases"/>
    <property type="match status" value="1"/>
</dbReference>
<dbReference type="SMART" id="SM00642">
    <property type="entry name" value="Aamy"/>
    <property type="match status" value="1"/>
</dbReference>
<proteinExistence type="predicted"/>
<dbReference type="Pfam" id="PF00128">
    <property type="entry name" value="Alpha-amylase"/>
    <property type="match status" value="1"/>
</dbReference>
<dbReference type="RefSeq" id="WP_168138347.1">
    <property type="nucleotide sequence ID" value="NZ_JAAVJR010000005.1"/>
</dbReference>
<reference evidence="2 3" key="1">
    <citation type="submission" date="2020-03" db="EMBL/GenBank/DDBJ databases">
        <title>Salinimicrobium sp. nov, isolated from SCS.</title>
        <authorList>
            <person name="Cao W.R."/>
        </authorList>
    </citation>
    <scope>NUCLEOTIDE SEQUENCE [LARGE SCALE GENOMIC DNA]</scope>
    <source>
        <strain evidence="3">J15B91</strain>
    </source>
</reference>
<evidence type="ECO:0000313" key="2">
    <source>
        <dbReference type="EMBL" id="NJW53239.1"/>
    </source>
</evidence>